<dbReference type="InterPro" id="IPR001789">
    <property type="entry name" value="Sig_transdc_resp-reg_receiver"/>
</dbReference>
<dbReference type="SMART" id="SM00388">
    <property type="entry name" value="HisKA"/>
    <property type="match status" value="1"/>
</dbReference>
<reference evidence="14" key="1">
    <citation type="journal article" date="2014" name="Genome Announc.">
        <title>Genome sequence of the yeast Cyberlindnera fabianii (Hansenula fabianii).</title>
        <authorList>
            <person name="Freel K.C."/>
            <person name="Sarilar V."/>
            <person name="Neuveglise C."/>
            <person name="Devillers H."/>
            <person name="Friedrich A."/>
            <person name="Schacherer J."/>
        </authorList>
    </citation>
    <scope>NUCLEOTIDE SEQUENCE</scope>
    <source>
        <strain evidence="14">YJS4271</strain>
    </source>
</reference>
<dbReference type="GO" id="GO:0005524">
    <property type="term" value="F:ATP binding"/>
    <property type="evidence" value="ECO:0007669"/>
    <property type="project" value="UniProtKB-KW"/>
</dbReference>
<protein>
    <recommendedName>
        <fullName evidence="2">histidine kinase</fullName>
        <ecNumber evidence="2">2.7.13.3</ecNumber>
    </recommendedName>
</protein>
<dbReference type="Pfam" id="PF00069">
    <property type="entry name" value="Pkinase"/>
    <property type="match status" value="1"/>
</dbReference>
<dbReference type="Pfam" id="PF02518">
    <property type="entry name" value="HATPase_c"/>
    <property type="match status" value="1"/>
</dbReference>
<evidence type="ECO:0000313" key="14">
    <source>
        <dbReference type="EMBL" id="CDR39625.1"/>
    </source>
</evidence>
<evidence type="ECO:0000256" key="6">
    <source>
        <dbReference type="ARBA" id="ARBA00022777"/>
    </source>
</evidence>
<dbReference type="GO" id="GO:0036180">
    <property type="term" value="P:filamentous growth of a population of unicellular organisms in response to biotic stimulus"/>
    <property type="evidence" value="ECO:0007669"/>
    <property type="project" value="UniProtKB-ARBA"/>
</dbReference>
<keyword evidence="3 9" id="KW-0597">Phosphoprotein</keyword>
<dbReference type="Pfam" id="PF01590">
    <property type="entry name" value="GAF"/>
    <property type="match status" value="1"/>
</dbReference>
<dbReference type="CDD" id="cd16922">
    <property type="entry name" value="HATPase_EvgS-ArcB-TorS-like"/>
    <property type="match status" value="1"/>
</dbReference>
<dbReference type="InterPro" id="IPR011009">
    <property type="entry name" value="Kinase-like_dom_sf"/>
</dbReference>
<dbReference type="EC" id="2.7.13.3" evidence="2"/>
<dbReference type="STRING" id="36022.A0A061AW69"/>
<dbReference type="SUPFAM" id="SSF47384">
    <property type="entry name" value="Homodimeric domain of signal transducing histidine kinase"/>
    <property type="match status" value="1"/>
</dbReference>
<dbReference type="PRINTS" id="PR00344">
    <property type="entry name" value="BCTRLSENSOR"/>
</dbReference>
<proteinExistence type="predicted"/>
<evidence type="ECO:0000259" key="13">
    <source>
        <dbReference type="PROSITE" id="PS50110"/>
    </source>
</evidence>
<dbReference type="OMA" id="KIEHGSF"/>
<dbReference type="FunFam" id="3.30.565.10:FF:000010">
    <property type="entry name" value="Sensor histidine kinase RcsC"/>
    <property type="match status" value="1"/>
</dbReference>
<dbReference type="Gene3D" id="3.40.50.2300">
    <property type="match status" value="1"/>
</dbReference>
<name>A0A061AW69_CYBFA</name>
<dbReference type="InterPro" id="IPR041664">
    <property type="entry name" value="AAA_16"/>
</dbReference>
<dbReference type="InterPro" id="IPR036097">
    <property type="entry name" value="HisK_dim/P_sf"/>
</dbReference>
<dbReference type="InterPro" id="IPR036890">
    <property type="entry name" value="HATPase_C_sf"/>
</dbReference>
<keyword evidence="16" id="KW-1185">Reference proteome</keyword>
<dbReference type="Gene3D" id="3.30.565.10">
    <property type="entry name" value="Histidine kinase-like ATPase, C-terminal domain"/>
    <property type="match status" value="1"/>
</dbReference>
<dbReference type="GO" id="GO:0006950">
    <property type="term" value="P:response to stress"/>
    <property type="evidence" value="ECO:0007669"/>
    <property type="project" value="UniProtKB-ARBA"/>
</dbReference>
<reference evidence="16" key="2">
    <citation type="journal article" date="2017" name="Genome Announc.">
        <title>Genome sequences of Cyberlindnera fabianii 65, Pichia kudriavzevii 129, and Saccharomyces cerevisiae 131 isolated from fermented masau fruits in Zimbabwe.</title>
        <authorList>
            <person name="van Rijswijck I.M.H."/>
            <person name="Derks M.F.L."/>
            <person name="Abee T."/>
            <person name="de Ridder D."/>
            <person name="Smid E.J."/>
        </authorList>
    </citation>
    <scope>NUCLEOTIDE SEQUENCE [LARGE SCALE GENOMIC DNA]</scope>
    <source>
        <strain evidence="16">65</strain>
    </source>
</reference>
<feature type="compositionally biased region" description="Polar residues" evidence="10">
    <location>
        <begin position="2010"/>
        <end position="2020"/>
    </location>
</feature>
<dbReference type="Gene3D" id="1.10.287.130">
    <property type="match status" value="1"/>
</dbReference>
<dbReference type="InterPro" id="IPR050956">
    <property type="entry name" value="2C_system_His_kinase"/>
</dbReference>
<dbReference type="PROSITE" id="PS50109">
    <property type="entry name" value="HIS_KIN"/>
    <property type="match status" value="1"/>
</dbReference>
<dbReference type="SMART" id="SM00448">
    <property type="entry name" value="REC"/>
    <property type="match status" value="1"/>
</dbReference>
<dbReference type="GO" id="GO:1900445">
    <property type="term" value="P:positive regulation of filamentous growth of a population of unicellular organisms in response to biotic stimulus"/>
    <property type="evidence" value="ECO:0007669"/>
    <property type="project" value="UniProtKB-ARBA"/>
</dbReference>
<evidence type="ECO:0000256" key="2">
    <source>
        <dbReference type="ARBA" id="ARBA00012438"/>
    </source>
</evidence>
<gene>
    <name evidence="15" type="ORF">BON22_5111</name>
    <name evidence="14" type="ORF">CYFA0S_03e05446g</name>
</gene>
<dbReference type="InterPro" id="IPR029016">
    <property type="entry name" value="GAF-like_dom_sf"/>
</dbReference>
<evidence type="ECO:0000256" key="7">
    <source>
        <dbReference type="ARBA" id="ARBA00022840"/>
    </source>
</evidence>
<evidence type="ECO:0000313" key="16">
    <source>
        <dbReference type="Proteomes" id="UP000189513"/>
    </source>
</evidence>
<dbReference type="CDD" id="cd00082">
    <property type="entry name" value="HisKA"/>
    <property type="match status" value="1"/>
</dbReference>
<dbReference type="Gene3D" id="3.40.50.300">
    <property type="entry name" value="P-loop containing nucleotide triphosphate hydrolases"/>
    <property type="match status" value="1"/>
</dbReference>
<dbReference type="SMART" id="SM00065">
    <property type="entry name" value="GAF"/>
    <property type="match status" value="1"/>
</dbReference>
<feature type="domain" description="Response regulatory" evidence="13">
    <location>
        <begin position="2042"/>
        <end position="2166"/>
    </location>
</feature>
<keyword evidence="7" id="KW-0067">ATP-binding</keyword>
<dbReference type="EMBL" id="MPUK01000014">
    <property type="protein sequence ID" value="ONH65005.1"/>
    <property type="molecule type" value="Genomic_DNA"/>
</dbReference>
<keyword evidence="4" id="KW-0808">Transferase</keyword>
<keyword evidence="8" id="KW-0902">Two-component regulatory system</keyword>
<dbReference type="SUPFAM" id="SSF55781">
    <property type="entry name" value="GAF domain-like"/>
    <property type="match status" value="1"/>
</dbReference>
<dbReference type="FunFam" id="1.10.287.130:FF:000002">
    <property type="entry name" value="Two-component osmosensing histidine kinase"/>
    <property type="match status" value="1"/>
</dbReference>
<dbReference type="Gene3D" id="3.30.450.40">
    <property type="match status" value="1"/>
</dbReference>
<dbReference type="InterPro" id="IPR004358">
    <property type="entry name" value="Sig_transdc_His_kin-like_C"/>
</dbReference>
<organism evidence="14">
    <name type="scientific">Cyberlindnera fabianii</name>
    <name type="common">Yeast</name>
    <name type="synonym">Hansenula fabianii</name>
    <dbReference type="NCBI Taxonomy" id="36022"/>
    <lineage>
        <taxon>Eukaryota</taxon>
        <taxon>Fungi</taxon>
        <taxon>Dikarya</taxon>
        <taxon>Ascomycota</taxon>
        <taxon>Saccharomycotina</taxon>
        <taxon>Saccharomycetes</taxon>
        <taxon>Phaffomycetales</taxon>
        <taxon>Phaffomycetaceae</taxon>
        <taxon>Cyberlindnera</taxon>
    </lineage>
</organism>
<evidence type="ECO:0000256" key="9">
    <source>
        <dbReference type="PROSITE-ProRule" id="PRU00169"/>
    </source>
</evidence>
<dbReference type="SMART" id="SM00387">
    <property type="entry name" value="HATPase_c"/>
    <property type="match status" value="1"/>
</dbReference>
<evidence type="ECO:0000313" key="15">
    <source>
        <dbReference type="EMBL" id="ONH65005.1"/>
    </source>
</evidence>
<dbReference type="PANTHER" id="PTHR43719">
    <property type="entry name" value="TWO-COMPONENT HISTIDINE KINASE"/>
    <property type="match status" value="1"/>
</dbReference>
<accession>A0A061AW69</accession>
<reference evidence="15" key="3">
    <citation type="submission" date="2017-01" db="EMBL/GenBank/DDBJ databases">
        <authorList>
            <person name="Mah S.A."/>
            <person name="Swanson W.J."/>
            <person name="Moy G.W."/>
            <person name="Vacquier V.D."/>
        </authorList>
    </citation>
    <scope>NUCLEOTIDE SEQUENCE [LARGE SCALE GENOMIC DNA]</scope>
    <source>
        <strain evidence="15">65</strain>
    </source>
</reference>
<dbReference type="InterPro" id="IPR003594">
    <property type="entry name" value="HATPase_dom"/>
</dbReference>
<dbReference type="SMART" id="SM00220">
    <property type="entry name" value="S_TKc"/>
    <property type="match status" value="1"/>
</dbReference>
<dbReference type="PROSITE" id="PS50110">
    <property type="entry name" value="RESPONSE_REGULATORY"/>
    <property type="match status" value="1"/>
</dbReference>
<dbReference type="InterPro" id="IPR000719">
    <property type="entry name" value="Prot_kinase_dom"/>
</dbReference>
<keyword evidence="5" id="KW-0547">Nucleotide-binding</keyword>
<evidence type="ECO:0000259" key="11">
    <source>
        <dbReference type="PROSITE" id="PS50011"/>
    </source>
</evidence>
<dbReference type="GO" id="GO:0000155">
    <property type="term" value="F:phosphorelay sensor kinase activity"/>
    <property type="evidence" value="ECO:0007669"/>
    <property type="project" value="InterPro"/>
</dbReference>
<dbReference type="InterPro" id="IPR011006">
    <property type="entry name" value="CheY-like_superfamily"/>
</dbReference>
<dbReference type="GO" id="GO:0097308">
    <property type="term" value="P:cellular response to farnesol"/>
    <property type="evidence" value="ECO:0007669"/>
    <property type="project" value="UniProtKB-ARBA"/>
</dbReference>
<dbReference type="CDD" id="cd17546">
    <property type="entry name" value="REC_hyHK_CKI1_RcsC-like"/>
    <property type="match status" value="1"/>
</dbReference>
<evidence type="ECO:0000256" key="3">
    <source>
        <dbReference type="ARBA" id="ARBA00022553"/>
    </source>
</evidence>
<dbReference type="SUPFAM" id="SSF52540">
    <property type="entry name" value="P-loop containing nucleoside triphosphate hydrolases"/>
    <property type="match status" value="1"/>
</dbReference>
<dbReference type="InterPro" id="IPR005467">
    <property type="entry name" value="His_kinase_dom"/>
</dbReference>
<dbReference type="OrthoDB" id="3980355at2759"/>
<dbReference type="SUPFAM" id="SSF55874">
    <property type="entry name" value="ATPase domain of HSP90 chaperone/DNA topoisomerase II/histidine kinase"/>
    <property type="match status" value="1"/>
</dbReference>
<dbReference type="InterPro" id="IPR027417">
    <property type="entry name" value="P-loop_NTPase"/>
</dbReference>
<dbReference type="SUPFAM" id="SSF52172">
    <property type="entry name" value="CheY-like"/>
    <property type="match status" value="1"/>
</dbReference>
<dbReference type="InterPro" id="IPR003661">
    <property type="entry name" value="HisK_dim/P_dom"/>
</dbReference>
<dbReference type="Pfam" id="PF13191">
    <property type="entry name" value="AAA_16"/>
    <property type="match status" value="1"/>
</dbReference>
<comment type="catalytic activity">
    <reaction evidence="1">
        <text>ATP + protein L-histidine = ADP + protein N-phospho-L-histidine.</text>
        <dbReference type="EC" id="2.7.13.3"/>
    </reaction>
</comment>
<dbReference type="Gene3D" id="1.10.510.10">
    <property type="entry name" value="Transferase(Phosphotransferase) domain 1"/>
    <property type="match status" value="1"/>
</dbReference>
<feature type="domain" description="Histidine kinase" evidence="12">
    <location>
        <begin position="1662"/>
        <end position="1884"/>
    </location>
</feature>
<evidence type="ECO:0000256" key="5">
    <source>
        <dbReference type="ARBA" id="ARBA00022741"/>
    </source>
</evidence>
<dbReference type="Pfam" id="PF25503">
    <property type="entry name" value="TPR_CHK1"/>
    <property type="match status" value="1"/>
</dbReference>
<sequence length="2172" mass="245835">MGVTDTPSGSRPLKTDLPPHRAELFFNEGLLSPVTHFSDNSTTSESSFYDYLLVPPTTHSSHIRKELFETFNAEGPTPLKTDTIRNAIPGYVLLSNISSDLYRGFNRKTKRNVLVKYVSYISAGSMTRFFNEWYVLSGVNFSQDPSKTKPDRRRPYTLPPDIEGVLYATDFISLENSGGYAFIYDDILNLRSFNEVFVSGRIKDDKRILSAIIACVETLKTIHSHRITHNGLTSSNILINDNDEVYITGWDFCFSFFTEDCTRGYRTLNKRYLLDWLPYMAPEVSGEMNCLADYRADFYSIGVILYQMLTSTLPFIASDSRELINKHIRETPMPLTEHGFPNQVNDVVMKLLSKKAQDRYLSCEYLLDDLNYLMTGETTSFEDASKRMLNLSHMPRHIFGREQELKYLESLYDTTGTGVHLLLIKGAAGCGKTRLVGELQSRIVSQNHYFAQWKCNTKTTGFASFISILNNILHQITASSEADIIAARECIIKVAGSSDMTPLFVHLPELAYILGPNYSKISRYDKLSKHDHLLHPEFQFRRLIKCLFIALGQRYPLTIFFDDFQWFSLSDIELLNETRSEIIREQWNTCIIVLATFDSSNAAHLEDFKRRLNSDYIEMAISEYRTEKFLEFAKTVFAPTQEMLSVQKNYPVVKRKVPDVIFDVSNYIHKHTKGNVLMATRFIETILIHDLMVYDPSPPHPKWVYQKETISSFPVDSSEIYDRRLFNYFNEEEREMLVYAACVYENTMFSLHDLAVAVEKSYQEVSNLLIKGTELSLVRPMNIFYKYPFHLARKDLPIHVDENDEKDMASLCLFSLAHDTLYTYFVKFRLDDEKLAQVHRTIGLRFYHDRTNWKADAASCMEIADHFAKSWTAVTDPKDCKIYIEVFKHTHKLCNKTFDSIPALKFLNITKSLLAKFSEITTPEEIFRVDFEIARYMLKTRDIQGVIDFIKASGDAFLEDPRIVLVYVQALSIQNKTKECVQYAVKCLNKNGIAFDSDPSTFPSQLEVLKKKLPTTISEVRKISRHSDSPSNLDITLHEIMAEIVFLAIYQGDHHLSSLVAHYLCDHALQHGHSGFAAVGYVVLAIVYIRDSLTRSKEFSQFALALLKTGRSVTMDFCNKVIYVYVFSIGVYLEPIDELLKFYELYSASSAQLSSTWSINFIMKSAVTPMMETLNGVNLQLVYRSLVHTTRKIDLEDPVNLAWYNTSLMILRHFLQMPYDPQLDVMRGSDFDLERMGFFFKCYYFCAIELTNAHARGLSSLSQRRLDEEIGTIFETVPYNLMTVTFQLRHILSCVGDPSLGLDRKKEVVQQGLDFYGACKANCVKLFEPKYLFLLAEMLNLDENSSSLEVLDAYERAIESAQINHVPLDIGWFNERCGRWLLHLKTSKGRAFKHLQEAAREYQAGGHNYRVSRLKQAYPDAFDNFQLEASAPSRRSSSDHMAALSPINYLITSVLNSKDGSTALLDPEHDNNDFFTAIKATLSVSESINTDAIIENLVKETIAIVNATYAVVALRDDDGIIRYKAVGGPSFFNHLDQEDAEKLLFPEKLIQECFETGAALQNSSEFDHRLSSIVNSDSFFIKSVPSSFLCLPIKSEVEILGILYLENTDIPNLFTSKKLKLTELLCTQAAFALDKARLYYRTMVAKKAAEEATAEKATFLANMSHEIRTPFNSLFACAGFLMETELDPLQREYVETVQSSAEVTLNIIDAILTFSKIEHGSIHLENEWFSLNECIESAMQLISEQAAEKKLELAYFNKCGLIDKIKGDVTRFKQVIINLLGNSVKFTQSGSIVIESFARRLSSGSVYEFTISIRDTGIGIPKNSHSKVFGAFSQVDGSSRRVYGGSGLGLSISKKLIDLMGGTLNFESDEGEGTTFFLTLASSIASRPSLMDVPRGSKMLIVADPSFSSLSLKDFAQSESGCSVEITTEYENIKTLKDYLLVFITPKYYGLLPTEVIDTLPKRNLIIISPSGKIVKHMVKEDHPVLLLPFLRKKLATLVSKALADDDSDSTSGSQLSTPVSPISPLKNPLSSKLLGDELPMHILLVEDNVVNTRVALQHLKKLGYTADSAIHGLDALEKCAKRIEQSGKNYDLVLMDIQMPCKDGIEAAKDLREKYGGTPLMPVIVALTANVETEDRDRCIACGMSDFISKPIRPDILAKVICNVGGKARAR</sequence>
<feature type="modified residue" description="4-aspartylphosphate" evidence="9">
    <location>
        <position position="2097"/>
    </location>
</feature>
<evidence type="ECO:0000256" key="1">
    <source>
        <dbReference type="ARBA" id="ARBA00000085"/>
    </source>
</evidence>
<feature type="region of interest" description="Disordered" evidence="10">
    <location>
        <begin position="2005"/>
        <end position="2024"/>
    </location>
</feature>
<dbReference type="InterPro" id="IPR003018">
    <property type="entry name" value="GAF"/>
</dbReference>
<dbReference type="SUPFAM" id="SSF56112">
    <property type="entry name" value="Protein kinase-like (PK-like)"/>
    <property type="match status" value="1"/>
</dbReference>
<feature type="domain" description="Protein kinase" evidence="11">
    <location>
        <begin position="91"/>
        <end position="373"/>
    </location>
</feature>
<dbReference type="VEuPathDB" id="FungiDB:BON22_5111"/>
<evidence type="ECO:0000256" key="4">
    <source>
        <dbReference type="ARBA" id="ARBA00022679"/>
    </source>
</evidence>
<dbReference type="PROSITE" id="PS50011">
    <property type="entry name" value="PROTEIN_KINASE_DOM"/>
    <property type="match status" value="1"/>
</dbReference>
<dbReference type="Pfam" id="PF00072">
    <property type="entry name" value="Response_reg"/>
    <property type="match status" value="1"/>
</dbReference>
<dbReference type="PANTHER" id="PTHR43719:SF28">
    <property type="entry name" value="PEROXIDE STRESS-ACTIVATED HISTIDINE KINASE MAK1-RELATED"/>
    <property type="match status" value="1"/>
</dbReference>
<dbReference type="Proteomes" id="UP000189513">
    <property type="component" value="Unassembled WGS sequence"/>
</dbReference>
<dbReference type="EMBL" id="LK052888">
    <property type="protein sequence ID" value="CDR39625.1"/>
    <property type="molecule type" value="Genomic_DNA"/>
</dbReference>
<evidence type="ECO:0000259" key="12">
    <source>
        <dbReference type="PROSITE" id="PS50109"/>
    </source>
</evidence>
<keyword evidence="6 15" id="KW-0418">Kinase</keyword>
<dbReference type="Pfam" id="PF00512">
    <property type="entry name" value="HisKA"/>
    <property type="match status" value="1"/>
</dbReference>
<evidence type="ECO:0000256" key="10">
    <source>
        <dbReference type="SAM" id="MobiDB-lite"/>
    </source>
</evidence>
<evidence type="ECO:0000256" key="8">
    <source>
        <dbReference type="ARBA" id="ARBA00023012"/>
    </source>
</evidence>